<dbReference type="EMBL" id="FOCM01000002">
    <property type="protein sequence ID" value="SEN09292.1"/>
    <property type="molecule type" value="Genomic_DNA"/>
</dbReference>
<keyword evidence="3 6" id="KW-0812">Transmembrane</keyword>
<accession>A0A1H8DPT7</accession>
<dbReference type="Pfam" id="PF03788">
    <property type="entry name" value="LrgA"/>
    <property type="match status" value="1"/>
</dbReference>
<dbReference type="PANTHER" id="PTHR33931">
    <property type="entry name" value="HOLIN-LIKE PROTEIN CIDA-RELATED"/>
    <property type="match status" value="1"/>
</dbReference>
<dbReference type="AlphaFoldDB" id="A0A1H8DPT7"/>
<keyword evidence="4 6" id="KW-1133">Transmembrane helix</keyword>
<feature type="transmembrane region" description="Helical" evidence="6">
    <location>
        <begin position="53"/>
        <end position="73"/>
    </location>
</feature>
<evidence type="ECO:0000256" key="1">
    <source>
        <dbReference type="ARBA" id="ARBA00004651"/>
    </source>
</evidence>
<gene>
    <name evidence="7" type="ORF">SAMN04488011_102429</name>
</gene>
<evidence type="ECO:0000313" key="7">
    <source>
        <dbReference type="EMBL" id="SEN09292.1"/>
    </source>
</evidence>
<reference evidence="8" key="1">
    <citation type="submission" date="2016-10" db="EMBL/GenBank/DDBJ databases">
        <authorList>
            <person name="Varghese N."/>
            <person name="Submissions S."/>
        </authorList>
    </citation>
    <scope>NUCLEOTIDE SEQUENCE [LARGE SCALE GENOMIC DNA]</scope>
    <source>
        <strain evidence="8">DSM 26893</strain>
    </source>
</reference>
<dbReference type="Proteomes" id="UP000199372">
    <property type="component" value="Unassembled WGS sequence"/>
</dbReference>
<name>A0A1H8DPT7_9RHOB</name>
<protein>
    <submittedName>
        <fullName evidence="7">Putative effector of murein hydrolase LrgA, UPF0299 family</fullName>
    </submittedName>
</protein>
<evidence type="ECO:0000256" key="2">
    <source>
        <dbReference type="ARBA" id="ARBA00022475"/>
    </source>
</evidence>
<feature type="transmembrane region" description="Helical" evidence="6">
    <location>
        <begin position="85"/>
        <end position="109"/>
    </location>
</feature>
<organism evidence="7 8">
    <name type="scientific">Palleronia pelagia</name>
    <dbReference type="NCBI Taxonomy" id="387096"/>
    <lineage>
        <taxon>Bacteria</taxon>
        <taxon>Pseudomonadati</taxon>
        <taxon>Pseudomonadota</taxon>
        <taxon>Alphaproteobacteria</taxon>
        <taxon>Rhodobacterales</taxon>
        <taxon>Roseobacteraceae</taxon>
        <taxon>Palleronia</taxon>
    </lineage>
</organism>
<evidence type="ECO:0000256" key="6">
    <source>
        <dbReference type="SAM" id="Phobius"/>
    </source>
</evidence>
<dbReference type="GO" id="GO:0016787">
    <property type="term" value="F:hydrolase activity"/>
    <property type="evidence" value="ECO:0007669"/>
    <property type="project" value="UniProtKB-KW"/>
</dbReference>
<dbReference type="OrthoDB" id="385012at2"/>
<feature type="transmembrane region" description="Helical" evidence="6">
    <location>
        <begin position="29"/>
        <end position="46"/>
    </location>
</feature>
<sequence>MIGSIVILLSFQLAGEVIARGFGLPIPGPVIGLVLLVAALWLRPALEDTMRPLTSTLLGHLSLLFVPAGTGIVGNLDTVRDSGLALLVVLVVSTALAIVAGAWVFAVLARRFAPEDGR</sequence>
<keyword evidence="2" id="KW-1003">Cell membrane</keyword>
<evidence type="ECO:0000256" key="5">
    <source>
        <dbReference type="ARBA" id="ARBA00023136"/>
    </source>
</evidence>
<keyword evidence="5 6" id="KW-0472">Membrane</keyword>
<evidence type="ECO:0000256" key="4">
    <source>
        <dbReference type="ARBA" id="ARBA00022989"/>
    </source>
</evidence>
<proteinExistence type="predicted"/>
<keyword evidence="8" id="KW-1185">Reference proteome</keyword>
<dbReference type="PANTHER" id="PTHR33931:SF2">
    <property type="entry name" value="HOLIN-LIKE PROTEIN CIDA"/>
    <property type="match status" value="1"/>
</dbReference>
<comment type="subcellular location">
    <subcellularLocation>
        <location evidence="1">Cell membrane</location>
        <topology evidence="1">Multi-pass membrane protein</topology>
    </subcellularLocation>
</comment>
<keyword evidence="7" id="KW-0378">Hydrolase</keyword>
<evidence type="ECO:0000256" key="3">
    <source>
        <dbReference type="ARBA" id="ARBA00022692"/>
    </source>
</evidence>
<dbReference type="GO" id="GO:0005886">
    <property type="term" value="C:plasma membrane"/>
    <property type="evidence" value="ECO:0007669"/>
    <property type="project" value="UniProtKB-SubCell"/>
</dbReference>
<evidence type="ECO:0000313" key="8">
    <source>
        <dbReference type="Proteomes" id="UP000199372"/>
    </source>
</evidence>
<dbReference type="InterPro" id="IPR005538">
    <property type="entry name" value="LrgA/CidA"/>
</dbReference>
<dbReference type="RefSeq" id="WP_139209996.1">
    <property type="nucleotide sequence ID" value="NZ_FOCM01000002.1"/>
</dbReference>